<dbReference type="GO" id="GO:0005524">
    <property type="term" value="F:ATP binding"/>
    <property type="evidence" value="ECO:0007669"/>
    <property type="project" value="UniProtKB-KW"/>
</dbReference>
<keyword evidence="19" id="KW-1185">Reference proteome</keyword>
<dbReference type="SMART" id="SM00388">
    <property type="entry name" value="HisKA"/>
    <property type="match status" value="1"/>
</dbReference>
<dbReference type="PROSITE" id="PS50885">
    <property type="entry name" value="HAMP"/>
    <property type="match status" value="1"/>
</dbReference>
<dbReference type="SUPFAM" id="SSF47384">
    <property type="entry name" value="Homodimeric domain of signal transducing histidine kinase"/>
    <property type="match status" value="1"/>
</dbReference>
<keyword evidence="4" id="KW-1003">Cell membrane</keyword>
<evidence type="ECO:0000256" key="8">
    <source>
        <dbReference type="ARBA" id="ARBA00022692"/>
    </source>
</evidence>
<dbReference type="InterPro" id="IPR036097">
    <property type="entry name" value="HisK_dim/P_sf"/>
</dbReference>
<evidence type="ECO:0000256" key="9">
    <source>
        <dbReference type="ARBA" id="ARBA00022741"/>
    </source>
</evidence>
<evidence type="ECO:0000256" key="10">
    <source>
        <dbReference type="ARBA" id="ARBA00022777"/>
    </source>
</evidence>
<dbReference type="InterPro" id="IPR003594">
    <property type="entry name" value="HATPase_dom"/>
</dbReference>
<evidence type="ECO:0000259" key="17">
    <source>
        <dbReference type="PROSITE" id="PS50885"/>
    </source>
</evidence>
<comment type="caution">
    <text evidence="18">The sequence shown here is derived from an EMBL/GenBank/DDBJ whole genome shotgun (WGS) entry which is preliminary data.</text>
</comment>
<evidence type="ECO:0000256" key="12">
    <source>
        <dbReference type="ARBA" id="ARBA00022989"/>
    </source>
</evidence>
<sequence length="473" mass="51842">MRLPQPRSLMGQMLLAVAAALLLVQGIGALLVYRAQREGYEAGMVNAVAFRLLVETRGRDALGRMLRNDRTPFSGPPPRGFPLEFSTGTPAAVDEARDTRAEARLRRVLEEQDFQASDVVVVHRTVHADAFARAHVRQRAAHRRMDRQELADALNDHLLVVGVRRDGDGNWMVARVRSPRAANKLLQPLLVQTVLIYVVLVGAVALILRRITRPLAALTRRVEQFAVAPGSAGQLVPGGPEDMQRLIEAHNAMEARIVAMLDEKDVMLGAIGHDLKTPLAALRVRIESVEDDTERARMATTIEDIVRTLDDILSLARVGRPSDPRERTELSALVASVVEEYEDMGDPVELGDTQRIVVELRPTWMRRALRNLIGNALRYGERARVTLERDGARAVIVIDDDGPGIPADRIEDMMNPFTRGDPSRNSTTGGAGLGLALARAIADQNGGALVLSNRLSAQGRVEGLRARLELPVG</sequence>
<dbReference type="PANTHER" id="PTHR44936">
    <property type="entry name" value="SENSOR PROTEIN CREC"/>
    <property type="match status" value="1"/>
</dbReference>
<comment type="subcellular location">
    <subcellularLocation>
        <location evidence="2">Cell inner membrane</location>
        <topology evidence="2">Multi-pass membrane protein</topology>
    </subcellularLocation>
</comment>
<keyword evidence="14 15" id="KW-0472">Membrane</keyword>
<evidence type="ECO:0000256" key="15">
    <source>
        <dbReference type="SAM" id="Phobius"/>
    </source>
</evidence>
<reference evidence="18 19" key="1">
    <citation type="submission" date="2024-09" db="EMBL/GenBank/DDBJ databases">
        <authorList>
            <person name="Sun Q."/>
            <person name="Mori K."/>
        </authorList>
    </citation>
    <scope>NUCLEOTIDE SEQUENCE [LARGE SCALE GENOMIC DNA]</scope>
    <source>
        <strain evidence="18 19">CCM 7706</strain>
    </source>
</reference>
<keyword evidence="6" id="KW-0597">Phosphoprotein</keyword>
<dbReference type="Proteomes" id="UP001589798">
    <property type="component" value="Unassembled WGS sequence"/>
</dbReference>
<dbReference type="Gene3D" id="1.10.287.130">
    <property type="match status" value="1"/>
</dbReference>
<evidence type="ECO:0000259" key="16">
    <source>
        <dbReference type="PROSITE" id="PS50109"/>
    </source>
</evidence>
<keyword evidence="9" id="KW-0547">Nucleotide-binding</keyword>
<keyword evidence="8 15" id="KW-0812">Transmembrane</keyword>
<keyword evidence="11 18" id="KW-0067">ATP-binding</keyword>
<keyword evidence="12 15" id="KW-1133">Transmembrane helix</keyword>
<evidence type="ECO:0000256" key="13">
    <source>
        <dbReference type="ARBA" id="ARBA00023012"/>
    </source>
</evidence>
<feature type="transmembrane region" description="Helical" evidence="15">
    <location>
        <begin position="189"/>
        <end position="208"/>
    </location>
</feature>
<dbReference type="RefSeq" id="WP_379488814.1">
    <property type="nucleotide sequence ID" value="NZ_JBHLWK010000023.1"/>
</dbReference>
<keyword evidence="5" id="KW-0997">Cell inner membrane</keyword>
<evidence type="ECO:0000313" key="19">
    <source>
        <dbReference type="Proteomes" id="UP001589798"/>
    </source>
</evidence>
<evidence type="ECO:0000256" key="7">
    <source>
        <dbReference type="ARBA" id="ARBA00022679"/>
    </source>
</evidence>
<dbReference type="InterPro" id="IPR004358">
    <property type="entry name" value="Sig_transdc_His_kin-like_C"/>
</dbReference>
<evidence type="ECO:0000256" key="1">
    <source>
        <dbReference type="ARBA" id="ARBA00000085"/>
    </source>
</evidence>
<organism evidence="18 19">
    <name type="scientific">Novosphingobium soli</name>
    <dbReference type="NCBI Taxonomy" id="574956"/>
    <lineage>
        <taxon>Bacteria</taxon>
        <taxon>Pseudomonadati</taxon>
        <taxon>Pseudomonadota</taxon>
        <taxon>Alphaproteobacteria</taxon>
        <taxon>Sphingomonadales</taxon>
        <taxon>Sphingomonadaceae</taxon>
        <taxon>Novosphingobium</taxon>
    </lineage>
</organism>
<evidence type="ECO:0000256" key="5">
    <source>
        <dbReference type="ARBA" id="ARBA00022519"/>
    </source>
</evidence>
<dbReference type="InterPro" id="IPR005467">
    <property type="entry name" value="His_kinase_dom"/>
</dbReference>
<dbReference type="PRINTS" id="PR00344">
    <property type="entry name" value="BCTRLSENSOR"/>
</dbReference>
<feature type="domain" description="HAMP" evidence="17">
    <location>
        <begin position="209"/>
        <end position="262"/>
    </location>
</feature>
<evidence type="ECO:0000313" key="18">
    <source>
        <dbReference type="EMBL" id="MFC0206193.1"/>
    </source>
</evidence>
<dbReference type="InterPro" id="IPR050980">
    <property type="entry name" value="2C_sensor_his_kinase"/>
</dbReference>
<keyword evidence="7" id="KW-0808">Transferase</keyword>
<dbReference type="Pfam" id="PF02518">
    <property type="entry name" value="HATPase_c"/>
    <property type="match status" value="1"/>
</dbReference>
<evidence type="ECO:0000256" key="2">
    <source>
        <dbReference type="ARBA" id="ARBA00004429"/>
    </source>
</evidence>
<dbReference type="InterPro" id="IPR036890">
    <property type="entry name" value="HATPase_C_sf"/>
</dbReference>
<accession>A0ABV6D0R8</accession>
<dbReference type="SUPFAM" id="SSF55874">
    <property type="entry name" value="ATPase domain of HSP90 chaperone/DNA topoisomerase II/histidine kinase"/>
    <property type="match status" value="1"/>
</dbReference>
<dbReference type="EC" id="2.7.13.3" evidence="3"/>
<dbReference type="PANTHER" id="PTHR44936:SF5">
    <property type="entry name" value="SENSOR HISTIDINE KINASE ENVZ"/>
    <property type="match status" value="1"/>
</dbReference>
<dbReference type="CDD" id="cd00082">
    <property type="entry name" value="HisKA"/>
    <property type="match status" value="1"/>
</dbReference>
<evidence type="ECO:0000256" key="14">
    <source>
        <dbReference type="ARBA" id="ARBA00023136"/>
    </source>
</evidence>
<protein>
    <recommendedName>
        <fullName evidence="3">histidine kinase</fullName>
        <ecNumber evidence="3">2.7.13.3</ecNumber>
    </recommendedName>
</protein>
<evidence type="ECO:0000256" key="4">
    <source>
        <dbReference type="ARBA" id="ARBA00022475"/>
    </source>
</evidence>
<evidence type="ECO:0000256" key="6">
    <source>
        <dbReference type="ARBA" id="ARBA00022553"/>
    </source>
</evidence>
<comment type="catalytic activity">
    <reaction evidence="1">
        <text>ATP + protein L-histidine = ADP + protein N-phospho-L-histidine.</text>
        <dbReference type="EC" id="2.7.13.3"/>
    </reaction>
</comment>
<dbReference type="EMBL" id="JBHLWK010000023">
    <property type="protein sequence ID" value="MFC0206193.1"/>
    <property type="molecule type" value="Genomic_DNA"/>
</dbReference>
<dbReference type="PROSITE" id="PS50109">
    <property type="entry name" value="HIS_KIN"/>
    <property type="match status" value="1"/>
</dbReference>
<dbReference type="Gene3D" id="3.30.565.10">
    <property type="entry name" value="Histidine kinase-like ATPase, C-terminal domain"/>
    <property type="match status" value="1"/>
</dbReference>
<dbReference type="SMART" id="SM00387">
    <property type="entry name" value="HATPase_c"/>
    <property type="match status" value="1"/>
</dbReference>
<evidence type="ECO:0000256" key="11">
    <source>
        <dbReference type="ARBA" id="ARBA00022840"/>
    </source>
</evidence>
<feature type="domain" description="Histidine kinase" evidence="16">
    <location>
        <begin position="270"/>
        <end position="473"/>
    </location>
</feature>
<proteinExistence type="predicted"/>
<name>A0ABV6D0R8_9SPHN</name>
<keyword evidence="10" id="KW-0418">Kinase</keyword>
<gene>
    <name evidence="18" type="ORF">ACFFJC_18160</name>
</gene>
<evidence type="ECO:0000256" key="3">
    <source>
        <dbReference type="ARBA" id="ARBA00012438"/>
    </source>
</evidence>
<keyword evidence="13" id="KW-0902">Two-component regulatory system</keyword>
<dbReference type="InterPro" id="IPR003661">
    <property type="entry name" value="HisK_dim/P_dom"/>
</dbReference>
<dbReference type="InterPro" id="IPR003660">
    <property type="entry name" value="HAMP_dom"/>
</dbReference>